<feature type="transmembrane region" description="Helical" evidence="8">
    <location>
        <begin position="95"/>
        <end position="115"/>
    </location>
</feature>
<dbReference type="PANTHER" id="PTHR23501:SF78">
    <property type="entry name" value="MAJOR FACILITATOR SUPERFAMILY (MFS) PROFILE DOMAIN-CONTAINING PROTEIN-RELATED"/>
    <property type="match status" value="1"/>
</dbReference>
<feature type="transmembrane region" description="Helical" evidence="8">
    <location>
        <begin position="154"/>
        <end position="172"/>
    </location>
</feature>
<dbReference type="SUPFAM" id="SSF103473">
    <property type="entry name" value="MFS general substrate transporter"/>
    <property type="match status" value="1"/>
</dbReference>
<evidence type="ECO:0000259" key="9">
    <source>
        <dbReference type="PROSITE" id="PS50850"/>
    </source>
</evidence>
<dbReference type="Gene3D" id="1.20.1720.10">
    <property type="entry name" value="Multidrug resistance protein D"/>
    <property type="match status" value="1"/>
</dbReference>
<feature type="transmembrane region" description="Helical" evidence="8">
    <location>
        <begin position="291"/>
        <end position="312"/>
    </location>
</feature>
<keyword evidence="11" id="KW-1185">Reference proteome</keyword>
<feature type="transmembrane region" description="Helical" evidence="8">
    <location>
        <begin position="21"/>
        <end position="44"/>
    </location>
</feature>
<feature type="domain" description="Major facilitator superfamily (MFS) profile" evidence="9">
    <location>
        <begin position="31"/>
        <end position="519"/>
    </location>
</feature>
<evidence type="ECO:0000256" key="3">
    <source>
        <dbReference type="ARBA" id="ARBA00022448"/>
    </source>
</evidence>
<reference evidence="10" key="1">
    <citation type="submission" date="2023-06" db="EMBL/GenBank/DDBJ databases">
        <authorList>
            <person name="Noh H."/>
        </authorList>
    </citation>
    <scope>NUCLEOTIDE SEQUENCE</scope>
    <source>
        <strain evidence="10">DUCC20226</strain>
    </source>
</reference>
<dbReference type="InterPro" id="IPR001958">
    <property type="entry name" value="Tet-R_TetA/multi-R_MdtG-like"/>
</dbReference>
<comment type="subcellular location">
    <subcellularLocation>
        <location evidence="1">Endomembrane system</location>
        <topology evidence="1">Multi-pass membrane protein</topology>
    </subcellularLocation>
</comment>
<dbReference type="PROSITE" id="PS50850">
    <property type="entry name" value="MFS"/>
    <property type="match status" value="1"/>
</dbReference>
<feature type="transmembrane region" description="Helical" evidence="8">
    <location>
        <begin position="121"/>
        <end position="142"/>
    </location>
</feature>
<evidence type="ECO:0000313" key="10">
    <source>
        <dbReference type="EMBL" id="KAK2614921.1"/>
    </source>
</evidence>
<name>A0AAD9SRG6_PHOAM</name>
<dbReference type="Pfam" id="PF07690">
    <property type="entry name" value="MFS_1"/>
    <property type="match status" value="1"/>
</dbReference>
<dbReference type="InterPro" id="IPR036259">
    <property type="entry name" value="MFS_trans_sf"/>
</dbReference>
<proteinExistence type="inferred from homology"/>
<evidence type="ECO:0000256" key="5">
    <source>
        <dbReference type="ARBA" id="ARBA00022989"/>
    </source>
</evidence>
<keyword evidence="4 8" id="KW-0812">Transmembrane</keyword>
<dbReference type="EMBL" id="JAUJFL010000001">
    <property type="protein sequence ID" value="KAK2614921.1"/>
    <property type="molecule type" value="Genomic_DNA"/>
</dbReference>
<keyword evidence="3" id="KW-0813">Transport</keyword>
<feature type="transmembrane region" description="Helical" evidence="8">
    <location>
        <begin position="250"/>
        <end position="270"/>
    </location>
</feature>
<comment type="similarity">
    <text evidence="2">Belongs to the major facilitator superfamily.</text>
</comment>
<dbReference type="AlphaFoldDB" id="A0AAD9SRG6"/>
<evidence type="ECO:0000256" key="1">
    <source>
        <dbReference type="ARBA" id="ARBA00004127"/>
    </source>
</evidence>
<feature type="region of interest" description="Disordered" evidence="7">
    <location>
        <begin position="529"/>
        <end position="559"/>
    </location>
</feature>
<feature type="transmembrane region" description="Helical" evidence="8">
    <location>
        <begin position="382"/>
        <end position="404"/>
    </location>
</feature>
<dbReference type="InterPro" id="IPR020846">
    <property type="entry name" value="MFS_dom"/>
</dbReference>
<feature type="transmembrane region" description="Helical" evidence="8">
    <location>
        <begin position="496"/>
        <end position="514"/>
    </location>
</feature>
<dbReference type="InterPro" id="IPR011701">
    <property type="entry name" value="MFS"/>
</dbReference>
<keyword evidence="5 8" id="KW-1133">Transmembrane helix</keyword>
<feature type="transmembrane region" description="Helical" evidence="8">
    <location>
        <begin position="425"/>
        <end position="442"/>
    </location>
</feature>
<comment type="caution">
    <text evidence="10">The sequence shown here is derived from an EMBL/GenBank/DDBJ whole genome shotgun (WGS) entry which is preliminary data.</text>
</comment>
<dbReference type="PANTHER" id="PTHR23501">
    <property type="entry name" value="MAJOR FACILITATOR SUPERFAMILY"/>
    <property type="match status" value="1"/>
</dbReference>
<dbReference type="GO" id="GO:0005886">
    <property type="term" value="C:plasma membrane"/>
    <property type="evidence" value="ECO:0007669"/>
    <property type="project" value="TreeGrafter"/>
</dbReference>
<keyword evidence="6 8" id="KW-0472">Membrane</keyword>
<dbReference type="GO" id="GO:0012505">
    <property type="term" value="C:endomembrane system"/>
    <property type="evidence" value="ECO:0007669"/>
    <property type="project" value="UniProtKB-SubCell"/>
</dbReference>
<evidence type="ECO:0000256" key="6">
    <source>
        <dbReference type="ARBA" id="ARBA00023136"/>
    </source>
</evidence>
<evidence type="ECO:0000256" key="8">
    <source>
        <dbReference type="SAM" id="Phobius"/>
    </source>
</evidence>
<dbReference type="FunFam" id="1.20.1720.10:FF:000013">
    <property type="entry name" value="Related to multidrug resistance proteins"/>
    <property type="match status" value="1"/>
</dbReference>
<protein>
    <recommendedName>
        <fullName evidence="9">Major facilitator superfamily (MFS) profile domain-containing protein</fullName>
    </recommendedName>
</protein>
<sequence>MPLSPARMATKPEPMLYDQTNILPTGRLIVVFSALASALLITFIDQQSIGVVLPTIGRDLNSSSTITWAGTSSLIANTAFQVLYGRLSDIFGRKVMLVTCLGLLALGDLLCSFAKTGPQFFAFRGISGVASGGIMALAMMVVSDVTTLKQRGKFMGILGSCVGLGNAVGPFISSAFTERATWRALFWLLCPLAVGSGLILYFLLPPQSIPPEPLTAKLAKIDYLGILFSSAGTILLLIPVSGIGTQFSPTSPVTIALLSLGSTLLLLFVLNEWKLAKLPMVPFRLFKKPALAAMMIQNFLIGLAYYSILYYLPIFYQTARQMSVIQSALLILPIVLPQSIASIASGQYMSRTNRYGEVIWAGFSLWVTAAAVESNFSRTFPLAGIIVTLIIQGIGVGFTFQPTLVAAQAHSAKQDRAVVISSRNFLRALGGATGLAIASALFSNTLVGHLDSTSAIPSDIADEIKSSIFSTPNMSGLMEEQRVIILDLYSRAARSVFYFWVGCIGLCWVLMFFIKDKGLQRKEEKQEITAATDQVLDEESSSSTASGDERVSAQGGKKSNDLSASMRFTNARFLTISLALYGVTSATRFHLTIVPEDGSSSYPVSIATVSRGALILSSALEYSSVFTFNDTSGRIFQADSTTTGNGPITAGNVVLFNFYTTLEGSAMERVARSDEVYLVKNGTAADNHYVWWSIPSETGLPVGIEYRGSSSADANAALRIDLQAS</sequence>
<dbReference type="Gene3D" id="1.20.1250.20">
    <property type="entry name" value="MFS general substrate transporter like domains"/>
    <property type="match status" value="1"/>
</dbReference>
<dbReference type="Proteomes" id="UP001265746">
    <property type="component" value="Unassembled WGS sequence"/>
</dbReference>
<evidence type="ECO:0000313" key="11">
    <source>
        <dbReference type="Proteomes" id="UP001265746"/>
    </source>
</evidence>
<dbReference type="GO" id="GO:0046943">
    <property type="term" value="F:carboxylic acid transmembrane transporter activity"/>
    <property type="evidence" value="ECO:0007669"/>
    <property type="project" value="UniProtKB-ARBA"/>
</dbReference>
<feature type="transmembrane region" description="Helical" evidence="8">
    <location>
        <begin position="358"/>
        <end position="376"/>
    </location>
</feature>
<organism evidence="10 11">
    <name type="scientific">Phomopsis amygdali</name>
    <name type="common">Fusicoccum amygdali</name>
    <dbReference type="NCBI Taxonomy" id="1214568"/>
    <lineage>
        <taxon>Eukaryota</taxon>
        <taxon>Fungi</taxon>
        <taxon>Dikarya</taxon>
        <taxon>Ascomycota</taxon>
        <taxon>Pezizomycotina</taxon>
        <taxon>Sordariomycetes</taxon>
        <taxon>Sordariomycetidae</taxon>
        <taxon>Diaporthales</taxon>
        <taxon>Diaporthaceae</taxon>
        <taxon>Diaporthe</taxon>
    </lineage>
</organism>
<evidence type="ECO:0000256" key="7">
    <source>
        <dbReference type="SAM" id="MobiDB-lite"/>
    </source>
</evidence>
<feature type="transmembrane region" description="Helical" evidence="8">
    <location>
        <begin position="224"/>
        <end position="244"/>
    </location>
</feature>
<accession>A0AAD9SRG6</accession>
<evidence type="ECO:0000256" key="2">
    <source>
        <dbReference type="ARBA" id="ARBA00008335"/>
    </source>
</evidence>
<dbReference type="PRINTS" id="PR01035">
    <property type="entry name" value="TCRTETA"/>
</dbReference>
<evidence type="ECO:0000256" key="4">
    <source>
        <dbReference type="ARBA" id="ARBA00022692"/>
    </source>
</evidence>
<gene>
    <name evidence="10" type="ORF">N8I77_001710</name>
</gene>
<feature type="transmembrane region" description="Helical" evidence="8">
    <location>
        <begin position="184"/>
        <end position="204"/>
    </location>
</feature>